<dbReference type="AlphaFoldDB" id="D3BHE8"/>
<dbReference type="PANTHER" id="PTHR12215">
    <property type="entry name" value="PHOSPHOPANTETHEINE TRANSFERASE"/>
    <property type="match status" value="1"/>
</dbReference>
<dbReference type="InterPro" id="IPR050559">
    <property type="entry name" value="P-Pant_transferase_sf"/>
</dbReference>
<name>D3BHE8_HETP5</name>
<dbReference type="STRING" id="670386.D3BHE8"/>
<dbReference type="InterPro" id="IPR008278">
    <property type="entry name" value="4-PPantetheinyl_Trfase_dom"/>
</dbReference>
<dbReference type="Pfam" id="PF22624">
    <property type="entry name" value="AASDHPPT_N"/>
    <property type="match status" value="1"/>
</dbReference>
<dbReference type="FunCoup" id="D3BHE8">
    <property type="interactions" value="234"/>
</dbReference>
<dbReference type="Gene3D" id="3.90.470.20">
    <property type="entry name" value="4'-phosphopantetheinyl transferase domain"/>
    <property type="match status" value="2"/>
</dbReference>
<dbReference type="GO" id="GO:0019878">
    <property type="term" value="P:lysine biosynthetic process via aminoadipic acid"/>
    <property type="evidence" value="ECO:0007669"/>
    <property type="project" value="TreeGrafter"/>
</dbReference>
<evidence type="ECO:0000256" key="1">
    <source>
        <dbReference type="ARBA" id="ARBA00013172"/>
    </source>
</evidence>
<reference evidence="5 6" key="1">
    <citation type="journal article" date="2011" name="Genome Res.">
        <title>Phylogeny-wide analysis of social amoeba genomes highlights ancient origins for complex intercellular communication.</title>
        <authorList>
            <person name="Heidel A.J."/>
            <person name="Lawal H.M."/>
            <person name="Felder M."/>
            <person name="Schilde C."/>
            <person name="Helps N.R."/>
            <person name="Tunggal B."/>
            <person name="Rivero F."/>
            <person name="John U."/>
            <person name="Schleicher M."/>
            <person name="Eichinger L."/>
            <person name="Platzer M."/>
            <person name="Noegel A.A."/>
            <person name="Schaap P."/>
            <person name="Gloeckner G."/>
        </authorList>
    </citation>
    <scope>NUCLEOTIDE SEQUENCE [LARGE SCALE GENOMIC DNA]</scope>
    <source>
        <strain evidence="6">ATCC 26659 / Pp 5 / PN500</strain>
    </source>
</reference>
<evidence type="ECO:0000256" key="2">
    <source>
        <dbReference type="ARBA" id="ARBA00022679"/>
    </source>
</evidence>
<dbReference type="RefSeq" id="XP_020431247.1">
    <property type="nucleotide sequence ID" value="XM_020578783.1"/>
</dbReference>
<dbReference type="Proteomes" id="UP000001396">
    <property type="component" value="Unassembled WGS sequence"/>
</dbReference>
<dbReference type="Pfam" id="PF01648">
    <property type="entry name" value="ACPS"/>
    <property type="match status" value="1"/>
</dbReference>
<dbReference type="InterPro" id="IPR055066">
    <property type="entry name" value="AASDHPPT_N"/>
</dbReference>
<dbReference type="SUPFAM" id="SSF56214">
    <property type="entry name" value="4'-phosphopantetheinyl transferase"/>
    <property type="match status" value="2"/>
</dbReference>
<feature type="domain" description="4'-phosphopantetheinyl transferase" evidence="3">
    <location>
        <begin position="125"/>
        <end position="241"/>
    </location>
</feature>
<dbReference type="InParanoid" id="D3BHE8"/>
<dbReference type="PANTHER" id="PTHR12215:SF10">
    <property type="entry name" value="L-AMINOADIPATE-SEMIALDEHYDE DEHYDROGENASE-PHOSPHOPANTETHEINYL TRANSFERASE"/>
    <property type="match status" value="1"/>
</dbReference>
<sequence>MIKNKLTNKQRYWKPSAPEWATCLNLLNDKVEVDRIQSFKRPTNNGFLVGPNNDSAKASLAGRLLMLLVTHRLTGLDLKSIRFERLSNGKPYLVNKIEHTYLFNVSHDGDYTVIYAVYDCPESLSIGVDTMKSEIPRSQNPNEFFESMKSCFTNREWLSIRDSKQSSDVQTNRFFRHWCLKESFVKAIGVGIELDLQSCEFIINEQDNQVKINIFDDKYFDSYTHFVLLPNLLPNHIVALCHYEEIPIDNQKPNVNHQYEIETLTAQQLIDELTTK</sequence>
<accession>D3BHE8</accession>
<dbReference type="GO" id="GO:0005829">
    <property type="term" value="C:cytosol"/>
    <property type="evidence" value="ECO:0007669"/>
    <property type="project" value="TreeGrafter"/>
</dbReference>
<evidence type="ECO:0000259" key="3">
    <source>
        <dbReference type="Pfam" id="PF01648"/>
    </source>
</evidence>
<dbReference type="GeneID" id="31363430"/>
<gene>
    <name evidence="5" type="ORF">PPL_07950</name>
</gene>
<dbReference type="OMA" id="IHWCLKE"/>
<evidence type="ECO:0000313" key="6">
    <source>
        <dbReference type="Proteomes" id="UP000001396"/>
    </source>
</evidence>
<dbReference type="EMBL" id="ADBJ01000036">
    <property type="protein sequence ID" value="EFA79125.1"/>
    <property type="molecule type" value="Genomic_DNA"/>
</dbReference>
<evidence type="ECO:0000313" key="5">
    <source>
        <dbReference type="EMBL" id="EFA79125.1"/>
    </source>
</evidence>
<keyword evidence="2 5" id="KW-0808">Transferase</keyword>
<dbReference type="GO" id="GO:0008897">
    <property type="term" value="F:holo-[acyl-carrier-protein] synthase activity"/>
    <property type="evidence" value="ECO:0007669"/>
    <property type="project" value="UniProtKB-EC"/>
</dbReference>
<organism evidence="5 6">
    <name type="scientific">Heterostelium pallidum (strain ATCC 26659 / Pp 5 / PN500)</name>
    <name type="common">Cellular slime mold</name>
    <name type="synonym">Polysphondylium pallidum</name>
    <dbReference type="NCBI Taxonomy" id="670386"/>
    <lineage>
        <taxon>Eukaryota</taxon>
        <taxon>Amoebozoa</taxon>
        <taxon>Evosea</taxon>
        <taxon>Eumycetozoa</taxon>
        <taxon>Dictyostelia</taxon>
        <taxon>Acytosteliales</taxon>
        <taxon>Acytosteliaceae</taxon>
        <taxon>Heterostelium</taxon>
    </lineage>
</organism>
<comment type="caution">
    <text evidence="5">The sequence shown here is derived from an EMBL/GenBank/DDBJ whole genome shotgun (WGS) entry which is preliminary data.</text>
</comment>
<protein>
    <recommendedName>
        <fullName evidence="1">holo-[acyl-carrier-protein] synthase</fullName>
        <ecNumber evidence="1">2.7.8.7</ecNumber>
    </recommendedName>
</protein>
<dbReference type="InterPro" id="IPR037143">
    <property type="entry name" value="4-PPantetheinyl_Trfase_dom_sf"/>
</dbReference>
<dbReference type="FunFam" id="3.90.470.20:FF:000003">
    <property type="entry name" value="L-aminoadipate-semialdehyde dehydrogenase-phosphopantetheinyl transferase"/>
    <property type="match status" value="1"/>
</dbReference>
<proteinExistence type="predicted"/>
<dbReference type="EC" id="2.7.8.7" evidence="1"/>
<keyword evidence="6" id="KW-1185">Reference proteome</keyword>
<feature type="domain" description="4'-phosphopantetheinyl transferase N-terminal" evidence="4">
    <location>
        <begin position="12"/>
        <end position="116"/>
    </location>
</feature>
<dbReference type="GO" id="GO:0000287">
    <property type="term" value="F:magnesium ion binding"/>
    <property type="evidence" value="ECO:0007669"/>
    <property type="project" value="InterPro"/>
</dbReference>
<evidence type="ECO:0000259" key="4">
    <source>
        <dbReference type="Pfam" id="PF22624"/>
    </source>
</evidence>